<dbReference type="GO" id="GO:0006402">
    <property type="term" value="P:mRNA catabolic process"/>
    <property type="evidence" value="ECO:0007669"/>
    <property type="project" value="TreeGrafter"/>
</dbReference>
<dbReference type="PIRSF" id="PIRSF006156">
    <property type="entry name" value="YafQ"/>
    <property type="match status" value="1"/>
</dbReference>
<dbReference type="EMBL" id="CP129682">
    <property type="protein sequence ID" value="XDS48608.1"/>
    <property type="molecule type" value="Genomic_DNA"/>
</dbReference>
<proteinExistence type="predicted"/>
<evidence type="ECO:0000313" key="4">
    <source>
        <dbReference type="EMBL" id="XDS48608.1"/>
    </source>
</evidence>
<accession>A0AB39UCH0</accession>
<organism evidence="3">
    <name type="scientific">Bifidobacterium fermentum</name>
    <dbReference type="NCBI Taxonomy" id="3059035"/>
    <lineage>
        <taxon>Bacteria</taxon>
        <taxon>Bacillati</taxon>
        <taxon>Actinomycetota</taxon>
        <taxon>Actinomycetes</taxon>
        <taxon>Bifidobacteriales</taxon>
        <taxon>Bifidobacteriaceae</taxon>
        <taxon>Bifidobacterium</taxon>
    </lineage>
</organism>
<dbReference type="InterPro" id="IPR035093">
    <property type="entry name" value="RelE/ParE_toxin_dom_sf"/>
</dbReference>
<keyword evidence="1" id="KW-1277">Toxin-antitoxin system</keyword>
<protein>
    <submittedName>
        <fullName evidence="3">Type II toxin-antitoxin system YafQ family toxin</fullName>
    </submittedName>
</protein>
<gene>
    <name evidence="4" type="ORF">QN216_09855</name>
    <name evidence="3" type="ORF">QN217_00615</name>
</gene>
<evidence type="ECO:0000313" key="3">
    <source>
        <dbReference type="EMBL" id="XDS46688.1"/>
    </source>
</evidence>
<dbReference type="NCBIfam" id="TIGR02385">
    <property type="entry name" value="RelE_StbE"/>
    <property type="match status" value="1"/>
</dbReference>
<dbReference type="PANTHER" id="PTHR40588:SF1">
    <property type="entry name" value="MRNA INTERFERASE TOXIN YAFQ"/>
    <property type="match status" value="1"/>
</dbReference>
<dbReference type="Pfam" id="PF15738">
    <property type="entry name" value="YafQ_toxin"/>
    <property type="match status" value="1"/>
</dbReference>
<dbReference type="RefSeq" id="WP_369342740.1">
    <property type="nucleotide sequence ID" value="NZ_CP129675.1"/>
</dbReference>
<name>A0AB39UCH0_9BIFI</name>
<dbReference type="PANTHER" id="PTHR40588">
    <property type="entry name" value="MRNA INTERFERASE TOXIN YAFQ"/>
    <property type="match status" value="1"/>
</dbReference>
<dbReference type="InterPro" id="IPR007712">
    <property type="entry name" value="RelE/ParE_toxin"/>
</dbReference>
<dbReference type="GO" id="GO:0004521">
    <property type="term" value="F:RNA endonuclease activity"/>
    <property type="evidence" value="ECO:0007669"/>
    <property type="project" value="TreeGrafter"/>
</dbReference>
<dbReference type="Gene3D" id="3.30.2310.20">
    <property type="entry name" value="RelE-like"/>
    <property type="match status" value="1"/>
</dbReference>
<dbReference type="EMBL" id="CP129675">
    <property type="protein sequence ID" value="XDS46688.1"/>
    <property type="molecule type" value="Genomic_DNA"/>
</dbReference>
<feature type="active site" description="Proton donor" evidence="2">
    <location>
        <position position="88"/>
    </location>
</feature>
<dbReference type="InterPro" id="IPR004386">
    <property type="entry name" value="Toxin_YafQ-like"/>
</dbReference>
<dbReference type="AlphaFoldDB" id="A0AB39UCH0"/>
<sequence>MLNISYQPSFVRQIKRLKRKHYDMQKLVSAVRAVAEQKQDLLRTRYRDHALQGQLRGFRELHIEADRLLVYRIEHDTLTLMLIETGSHNDLFG</sequence>
<reference evidence="3" key="1">
    <citation type="submission" date="2023-07" db="EMBL/GenBank/DDBJ databases">
        <title>Bifidobacterium aquikefiriaerophilum sp. nov. and Bifidobacterium eccum sp. nov., isolated from water kefir.</title>
        <authorList>
            <person name="Breselge S."/>
            <person name="Bellassi P."/>
            <person name="Barcenilla C."/>
            <person name="Alvarez-Ordonez A."/>
            <person name="Morelli L."/>
            <person name="Cotter P.D."/>
        </authorList>
    </citation>
    <scope>NUCLEOTIDE SEQUENCE</scope>
    <source>
        <strain evidence="4">WK013_4_14</strain>
        <strain evidence="3">WK048_4_13</strain>
    </source>
</reference>
<evidence type="ECO:0000256" key="1">
    <source>
        <dbReference type="ARBA" id="ARBA00022649"/>
    </source>
</evidence>
<dbReference type="GO" id="GO:0006415">
    <property type="term" value="P:translational termination"/>
    <property type="evidence" value="ECO:0007669"/>
    <property type="project" value="TreeGrafter"/>
</dbReference>
<dbReference type="SUPFAM" id="SSF143011">
    <property type="entry name" value="RelE-like"/>
    <property type="match status" value="1"/>
</dbReference>
<evidence type="ECO:0000256" key="2">
    <source>
        <dbReference type="PIRSR" id="PIRSR006156-1"/>
    </source>
</evidence>